<feature type="domain" description="Choloylglycine hydrolase/NAAA C-terminal" evidence="4">
    <location>
        <begin position="21"/>
        <end position="172"/>
    </location>
</feature>
<dbReference type="GO" id="GO:0016787">
    <property type="term" value="F:hydrolase activity"/>
    <property type="evidence" value="ECO:0007669"/>
    <property type="project" value="UniProtKB-KW"/>
</dbReference>
<gene>
    <name evidence="5" type="ORF">DSM104440_01782</name>
</gene>
<dbReference type="Gene3D" id="3.60.60.10">
    <property type="entry name" value="Penicillin V Acylase, Chain A"/>
    <property type="match status" value="1"/>
</dbReference>
<dbReference type="AlphaFoldDB" id="A0A6M4HA94"/>
<organism evidence="5 6">
    <name type="scientific">Usitatibacter palustris</name>
    <dbReference type="NCBI Taxonomy" id="2732487"/>
    <lineage>
        <taxon>Bacteria</taxon>
        <taxon>Pseudomonadati</taxon>
        <taxon>Pseudomonadota</taxon>
        <taxon>Betaproteobacteria</taxon>
        <taxon>Nitrosomonadales</taxon>
        <taxon>Usitatibacteraceae</taxon>
        <taxon>Usitatibacter</taxon>
    </lineage>
</organism>
<keyword evidence="6" id="KW-1185">Reference proteome</keyword>
<keyword evidence="3" id="KW-0732">Signal</keyword>
<proteinExistence type="inferred from homology"/>
<dbReference type="InterPro" id="IPR029055">
    <property type="entry name" value="Ntn_hydrolases_N"/>
</dbReference>
<comment type="similarity">
    <text evidence="1">Belongs to the peptidase C59 family.</text>
</comment>
<accession>A0A6M4HA94</accession>
<reference evidence="5 6" key="1">
    <citation type="submission" date="2020-04" db="EMBL/GenBank/DDBJ databases">
        <title>Usitatibacter rugosus gen. nov., sp. nov. and Usitatibacter palustris sp. nov., novel members of Usitatibacteraceae fam. nov. within the order Nitrosomonadales isolated from soil.</title>
        <authorList>
            <person name="Huber K.J."/>
            <person name="Neumann-Schaal M."/>
            <person name="Geppert A."/>
            <person name="Luckner M."/>
            <person name="Wanner G."/>
            <person name="Overmann J."/>
        </authorList>
    </citation>
    <scope>NUCLEOTIDE SEQUENCE [LARGE SCALE GENOMIC DNA]</scope>
    <source>
        <strain evidence="5 6">Swamp67</strain>
    </source>
</reference>
<feature type="signal peptide" evidence="3">
    <location>
        <begin position="1"/>
        <end position="20"/>
    </location>
</feature>
<dbReference type="EMBL" id="CP053073">
    <property type="protein sequence ID" value="QJR14967.1"/>
    <property type="molecule type" value="Genomic_DNA"/>
</dbReference>
<evidence type="ECO:0000313" key="5">
    <source>
        <dbReference type="EMBL" id="QJR14967.1"/>
    </source>
</evidence>
<dbReference type="Pfam" id="PF02275">
    <property type="entry name" value="CBAH"/>
    <property type="match status" value="1"/>
</dbReference>
<dbReference type="InterPro" id="IPR029132">
    <property type="entry name" value="CBAH/NAAA_C"/>
</dbReference>
<dbReference type="KEGG" id="upl:DSM104440_01782"/>
<evidence type="ECO:0000256" key="1">
    <source>
        <dbReference type="ARBA" id="ARBA00006625"/>
    </source>
</evidence>
<sequence>MTMRAIIAAFLLLAALPAAACTTFCLKDASGLVFGRNYDYDFGDALVLVNARGVAKTSLLDGNPARWVSAYGSVTFNQYGKDSPSGGVNEKGLVVEMMMLDDTRFPPPDKRPVVGALEFIQYLLDNAGDVEDAVVQAGQVRIATRTPVHFLLADRAGHAAAIEFLRERMVVRRGDTLPDCALANSTYPQSQAYASKSPVSLDVMPRGEAGSLERYARAARAVRTTKAPSVEKSFAILDDVVQNNTHWQIVYDLPRATIHYRTAANRAVRTLDLARMDFACRHGGRMLDVDAGRGDVTHALLPYAPEANERQMLVAFAKSPHFAMPAHLVRAEAAQVETRRCVAAG</sequence>
<evidence type="ECO:0000259" key="4">
    <source>
        <dbReference type="Pfam" id="PF02275"/>
    </source>
</evidence>
<dbReference type="InterPro" id="IPR052193">
    <property type="entry name" value="Peptidase_C59"/>
</dbReference>
<evidence type="ECO:0000313" key="6">
    <source>
        <dbReference type="Proteomes" id="UP000503096"/>
    </source>
</evidence>
<name>A0A6M4HA94_9PROT</name>
<dbReference type="InParanoid" id="A0A6M4HA94"/>
<dbReference type="SUPFAM" id="SSF56235">
    <property type="entry name" value="N-terminal nucleophile aminohydrolases (Ntn hydrolases)"/>
    <property type="match status" value="1"/>
</dbReference>
<feature type="chain" id="PRO_5026871676" description="Choloylglycine hydrolase/NAAA C-terminal domain-containing protein" evidence="3">
    <location>
        <begin position="21"/>
        <end position="345"/>
    </location>
</feature>
<evidence type="ECO:0000256" key="3">
    <source>
        <dbReference type="SAM" id="SignalP"/>
    </source>
</evidence>
<keyword evidence="2" id="KW-0378">Hydrolase</keyword>
<protein>
    <recommendedName>
        <fullName evidence="4">Choloylglycine hydrolase/NAAA C-terminal domain-containing protein</fullName>
    </recommendedName>
</protein>
<evidence type="ECO:0000256" key="2">
    <source>
        <dbReference type="ARBA" id="ARBA00022801"/>
    </source>
</evidence>
<dbReference type="PANTHER" id="PTHR35527:SF2">
    <property type="entry name" value="HYDROLASE"/>
    <property type="match status" value="1"/>
</dbReference>
<dbReference type="Proteomes" id="UP000503096">
    <property type="component" value="Chromosome"/>
</dbReference>
<dbReference type="PANTHER" id="PTHR35527">
    <property type="entry name" value="CHOLOYLGLYCINE HYDROLASE"/>
    <property type="match status" value="1"/>
</dbReference>